<protein>
    <recommendedName>
        <fullName evidence="4">VanZ family protein</fullName>
    </recommendedName>
</protein>
<feature type="transmembrane region" description="Helical" evidence="1">
    <location>
        <begin position="106"/>
        <end position="126"/>
    </location>
</feature>
<evidence type="ECO:0000313" key="3">
    <source>
        <dbReference type="Proteomes" id="UP000307574"/>
    </source>
</evidence>
<sequence>MNETPAILLSSSWLSPRMVSITTKLALLCVLVGIFYLSLTPSHSATVMSFDGADKIKHAFAYCVLGLTTFVALPQRYFVMALTGFWIMSGGIELLQGTQVERHASFYDWLANLTGLGLAYGVSLLYKKYRSRLTRVACPAD</sequence>
<reference evidence="2 3" key="1">
    <citation type="submission" date="2019-04" db="EMBL/GenBank/DDBJ databases">
        <title>A reverse ecology approach based on a biological definition of microbial populations.</title>
        <authorList>
            <person name="Arevalo P."/>
            <person name="Vaninsberghe D."/>
            <person name="Elsherbini J."/>
            <person name="Gore J."/>
            <person name="Polz M."/>
        </authorList>
    </citation>
    <scope>NUCLEOTIDE SEQUENCE [LARGE SCALE GENOMIC DNA]</scope>
    <source>
        <strain evidence="2 3">10N.261.46.F4</strain>
    </source>
</reference>
<organism evidence="2 3">
    <name type="scientific">Vibrio kanaloae</name>
    <dbReference type="NCBI Taxonomy" id="170673"/>
    <lineage>
        <taxon>Bacteria</taxon>
        <taxon>Pseudomonadati</taxon>
        <taxon>Pseudomonadota</taxon>
        <taxon>Gammaproteobacteria</taxon>
        <taxon>Vibrionales</taxon>
        <taxon>Vibrionaceae</taxon>
        <taxon>Vibrio</taxon>
    </lineage>
</organism>
<comment type="caution">
    <text evidence="2">The sequence shown here is derived from an EMBL/GenBank/DDBJ whole genome shotgun (WGS) entry which is preliminary data.</text>
</comment>
<evidence type="ECO:0008006" key="4">
    <source>
        <dbReference type="Google" id="ProtNLM"/>
    </source>
</evidence>
<evidence type="ECO:0000256" key="1">
    <source>
        <dbReference type="SAM" id="Phobius"/>
    </source>
</evidence>
<keyword evidence="1" id="KW-0812">Transmembrane</keyword>
<gene>
    <name evidence="2" type="ORF">FCV50_05605</name>
</gene>
<accession>A0A4U1ZN93</accession>
<dbReference type="Proteomes" id="UP000307574">
    <property type="component" value="Unassembled WGS sequence"/>
</dbReference>
<feature type="transmembrane region" description="Helical" evidence="1">
    <location>
        <begin position="18"/>
        <end position="39"/>
    </location>
</feature>
<name>A0A4U1ZN93_9VIBR</name>
<evidence type="ECO:0000313" key="2">
    <source>
        <dbReference type="EMBL" id="TKF34227.1"/>
    </source>
</evidence>
<dbReference type="PANTHER" id="PTHR28008">
    <property type="entry name" value="DOMAIN PROTEIN, PUTATIVE (AFU_ORTHOLOGUE AFUA_3G10980)-RELATED"/>
    <property type="match status" value="1"/>
</dbReference>
<dbReference type="EMBL" id="SYUV01000017">
    <property type="protein sequence ID" value="TKF34227.1"/>
    <property type="molecule type" value="Genomic_DNA"/>
</dbReference>
<keyword evidence="1" id="KW-0472">Membrane</keyword>
<proteinExistence type="predicted"/>
<dbReference type="AlphaFoldDB" id="A0A4U1ZN93"/>
<feature type="transmembrane region" description="Helical" evidence="1">
    <location>
        <begin position="59"/>
        <end position="86"/>
    </location>
</feature>
<dbReference type="PANTHER" id="PTHR28008:SF1">
    <property type="entry name" value="DOMAIN PROTEIN, PUTATIVE (AFU_ORTHOLOGUE AFUA_3G10980)-RELATED"/>
    <property type="match status" value="1"/>
</dbReference>
<keyword evidence="1" id="KW-1133">Transmembrane helix</keyword>